<evidence type="ECO:0000256" key="6">
    <source>
        <dbReference type="SAM" id="MobiDB-lite"/>
    </source>
</evidence>
<evidence type="ECO:0000256" key="5">
    <source>
        <dbReference type="ARBA" id="ARBA00023251"/>
    </source>
</evidence>
<dbReference type="Pfam" id="PF00005">
    <property type="entry name" value="ABC_tran"/>
    <property type="match status" value="1"/>
</dbReference>
<comment type="subcellular location">
    <subcellularLocation>
        <location evidence="1">Cell membrane</location>
        <topology evidence="1">Peripheral membrane protein</topology>
    </subcellularLocation>
</comment>
<dbReference type="InterPro" id="IPR003439">
    <property type="entry name" value="ABC_transporter-like_ATP-bd"/>
</dbReference>
<dbReference type="InterPro" id="IPR017871">
    <property type="entry name" value="ABC_transporter-like_CS"/>
</dbReference>
<evidence type="ECO:0000259" key="7">
    <source>
        <dbReference type="PROSITE" id="PS50893"/>
    </source>
</evidence>
<organism evidence="8">
    <name type="scientific">Gulosibacter sediminis</name>
    <dbReference type="NCBI Taxonomy" id="1729695"/>
    <lineage>
        <taxon>Bacteria</taxon>
        <taxon>Bacillati</taxon>
        <taxon>Actinomycetota</taxon>
        <taxon>Actinomycetes</taxon>
        <taxon>Micrococcales</taxon>
        <taxon>Microbacteriaceae</taxon>
        <taxon>Gulosibacter</taxon>
    </lineage>
</organism>
<dbReference type="InterPro" id="IPR003593">
    <property type="entry name" value="AAA+_ATPase"/>
</dbReference>
<dbReference type="InterPro" id="IPR050763">
    <property type="entry name" value="ABC_transporter_ATP-binding"/>
</dbReference>
<feature type="domain" description="ABC transporter" evidence="7">
    <location>
        <begin position="25"/>
        <end position="250"/>
    </location>
</feature>
<dbReference type="SMART" id="SM00382">
    <property type="entry name" value="AAA"/>
    <property type="match status" value="1"/>
</dbReference>
<feature type="region of interest" description="Disordered" evidence="6">
    <location>
        <begin position="1"/>
        <end position="20"/>
    </location>
</feature>
<evidence type="ECO:0000256" key="3">
    <source>
        <dbReference type="ARBA" id="ARBA00022741"/>
    </source>
</evidence>
<dbReference type="Gene3D" id="3.40.50.300">
    <property type="entry name" value="P-loop containing nucleotide triphosphate hydrolases"/>
    <property type="match status" value="1"/>
</dbReference>
<keyword evidence="3" id="KW-0547">Nucleotide-binding</keyword>
<dbReference type="SUPFAM" id="SSF52540">
    <property type="entry name" value="P-loop containing nucleoside triphosphate hydrolases"/>
    <property type="match status" value="1"/>
</dbReference>
<name>A0ABY4MX72_9MICO</name>
<dbReference type="PANTHER" id="PTHR42711">
    <property type="entry name" value="ABC TRANSPORTER ATP-BINDING PROTEIN"/>
    <property type="match status" value="1"/>
</dbReference>
<evidence type="ECO:0000256" key="1">
    <source>
        <dbReference type="ARBA" id="ARBA00004202"/>
    </source>
</evidence>
<keyword evidence="2" id="KW-0813">Transport</keyword>
<protein>
    <submittedName>
        <fullName evidence="8">ABC transporter ATP-binding protein</fullName>
    </submittedName>
</protein>
<evidence type="ECO:0000313" key="8">
    <source>
        <dbReference type="EMBL" id="UQN14979.1"/>
    </source>
</evidence>
<dbReference type="CDD" id="cd03263">
    <property type="entry name" value="ABC_subfamily_A"/>
    <property type="match status" value="1"/>
</dbReference>
<dbReference type="EMBL" id="CP097160">
    <property type="protein sequence ID" value="UQN14979.1"/>
    <property type="molecule type" value="Genomic_DNA"/>
</dbReference>
<dbReference type="InterPro" id="IPR027417">
    <property type="entry name" value="P-loop_NTPase"/>
</dbReference>
<dbReference type="GO" id="GO:0005524">
    <property type="term" value="F:ATP binding"/>
    <property type="evidence" value="ECO:0007669"/>
    <property type="project" value="UniProtKB-KW"/>
</dbReference>
<dbReference type="PANTHER" id="PTHR42711:SF17">
    <property type="entry name" value="ABC TRANSPORTER ATP-BINDING PROTEIN"/>
    <property type="match status" value="1"/>
</dbReference>
<dbReference type="PROSITE" id="PS00211">
    <property type="entry name" value="ABC_TRANSPORTER_1"/>
    <property type="match status" value="1"/>
</dbReference>
<proteinExistence type="predicted"/>
<keyword evidence="4 8" id="KW-0067">ATP-binding</keyword>
<sequence length="338" mass="36287">MTTLESPARATTAASNEQTPTPAAIVIEDLAKQYGDFTAVNDVTLTIETGEVFGLLGPNGAGKTTTIDLIVGLREATSGSVRVLGLDPVRDRAAFTARVAVQPQEANLYDTLTVRETLTLFASFHDAPRPVQEMAELIGLDDQLKVRAKRLSGGQRRRLLLGVALIGDPDVVVLDEPSAGLDPSARHELWDLISSLRGRGTTVLLTTHHMDEASALCDRVAIMVDGGIVAIDAPDELVRARSQGRRVTFTVPAGTDLAALDELGVTDIAVNDTAELRRVAVSTTDADELVVQLAQRGIRTRDLAIETQSLEDVFLELASTSDYSSRITEPRGKGRKNR</sequence>
<evidence type="ECO:0000256" key="4">
    <source>
        <dbReference type="ARBA" id="ARBA00022840"/>
    </source>
</evidence>
<evidence type="ECO:0000256" key="2">
    <source>
        <dbReference type="ARBA" id="ARBA00022448"/>
    </source>
</evidence>
<accession>A0ABY4MX72</accession>
<dbReference type="PROSITE" id="PS50893">
    <property type="entry name" value="ABC_TRANSPORTER_2"/>
    <property type="match status" value="1"/>
</dbReference>
<reference evidence="8" key="1">
    <citation type="submission" date="2022-05" db="EMBL/GenBank/DDBJ databases">
        <title>Complete genome sequence of toluene-degrading Gulosibacter sediminis strain ACHW.36C.</title>
        <authorList>
            <person name="Wai A.C."/>
            <person name="Lai G.K."/>
            <person name="Griffin S.D."/>
            <person name="Leung F.C."/>
        </authorList>
    </citation>
    <scope>NUCLEOTIDE SEQUENCE [LARGE SCALE GENOMIC DNA]</scope>
    <source>
        <strain evidence="8">ACHW.36C</strain>
    </source>
</reference>
<keyword evidence="5" id="KW-0046">Antibiotic resistance</keyword>
<gene>
    <name evidence="8" type="ORF">M3M28_00485</name>
</gene>